<dbReference type="eggNOG" id="ENOG502S31R">
    <property type="taxonomic scope" value="Eukaryota"/>
</dbReference>
<dbReference type="InParanoid" id="B4J517"/>
<sequence>MESCALTQQKDAGVAAEKQQVQMELFTSHMAQLDAGTLQCTLRVLKMNGSTMIFLSGKESERLDEFAVAMPARPPCKQIVATTFMGSSGHSDSLVLATKLSTRYGRQFYVSFNLALDAMTRPLFEKALVDYMQQNLKLFV</sequence>
<dbReference type="Pfam" id="PF16093">
    <property type="entry name" value="PAC4"/>
    <property type="match status" value="1"/>
</dbReference>
<keyword evidence="2" id="KW-1185">Reference proteome</keyword>
<evidence type="ECO:0000313" key="2">
    <source>
        <dbReference type="Proteomes" id="UP000001070"/>
    </source>
</evidence>
<dbReference type="InterPro" id="IPR032157">
    <property type="entry name" value="PAC4"/>
</dbReference>
<name>B4J517_DROGR</name>
<dbReference type="GO" id="GO:0043248">
    <property type="term" value="P:proteasome assembly"/>
    <property type="evidence" value="ECO:0007669"/>
    <property type="project" value="InterPro"/>
</dbReference>
<protein>
    <submittedName>
        <fullName evidence="1">GH20304</fullName>
    </submittedName>
</protein>
<dbReference type="PANTHER" id="PTHR33559">
    <property type="entry name" value="PROTEASOME ASSEMBLY CHAPERONE 4"/>
    <property type="match status" value="1"/>
</dbReference>
<dbReference type="OMA" id="SFNLQMD"/>
<dbReference type="OrthoDB" id="368507at2759"/>
<proteinExistence type="predicted"/>
<reference evidence="1 2" key="1">
    <citation type="journal article" date="2007" name="Nature">
        <title>Evolution of genes and genomes on the Drosophila phylogeny.</title>
        <authorList>
            <consortium name="Drosophila 12 Genomes Consortium"/>
            <person name="Clark A.G."/>
            <person name="Eisen M.B."/>
            <person name="Smith D.R."/>
            <person name="Bergman C.M."/>
            <person name="Oliver B."/>
            <person name="Markow T.A."/>
            <person name="Kaufman T.C."/>
            <person name="Kellis M."/>
            <person name="Gelbart W."/>
            <person name="Iyer V.N."/>
            <person name="Pollard D.A."/>
            <person name="Sackton T.B."/>
            <person name="Larracuente A.M."/>
            <person name="Singh N.D."/>
            <person name="Abad J.P."/>
            <person name="Abt D.N."/>
            <person name="Adryan B."/>
            <person name="Aguade M."/>
            <person name="Akashi H."/>
            <person name="Anderson W.W."/>
            <person name="Aquadro C.F."/>
            <person name="Ardell D.H."/>
            <person name="Arguello R."/>
            <person name="Artieri C.G."/>
            <person name="Barbash D.A."/>
            <person name="Barker D."/>
            <person name="Barsanti P."/>
            <person name="Batterham P."/>
            <person name="Batzoglou S."/>
            <person name="Begun D."/>
            <person name="Bhutkar A."/>
            <person name="Blanco E."/>
            <person name="Bosak S.A."/>
            <person name="Bradley R.K."/>
            <person name="Brand A.D."/>
            <person name="Brent M.R."/>
            <person name="Brooks A.N."/>
            <person name="Brown R.H."/>
            <person name="Butlin R.K."/>
            <person name="Caggese C."/>
            <person name="Calvi B.R."/>
            <person name="Bernardo de Carvalho A."/>
            <person name="Caspi A."/>
            <person name="Castrezana S."/>
            <person name="Celniker S.E."/>
            <person name="Chang J.L."/>
            <person name="Chapple C."/>
            <person name="Chatterji S."/>
            <person name="Chinwalla A."/>
            <person name="Civetta A."/>
            <person name="Clifton S.W."/>
            <person name="Comeron J.M."/>
            <person name="Costello J.C."/>
            <person name="Coyne J.A."/>
            <person name="Daub J."/>
            <person name="David R.G."/>
            <person name="Delcher A.L."/>
            <person name="Delehaunty K."/>
            <person name="Do C.B."/>
            <person name="Ebling H."/>
            <person name="Edwards K."/>
            <person name="Eickbush T."/>
            <person name="Evans J.D."/>
            <person name="Filipski A."/>
            <person name="Findeiss S."/>
            <person name="Freyhult E."/>
            <person name="Fulton L."/>
            <person name="Fulton R."/>
            <person name="Garcia A.C."/>
            <person name="Gardiner A."/>
            <person name="Garfield D.A."/>
            <person name="Garvin B.E."/>
            <person name="Gibson G."/>
            <person name="Gilbert D."/>
            <person name="Gnerre S."/>
            <person name="Godfrey J."/>
            <person name="Good R."/>
            <person name="Gotea V."/>
            <person name="Gravely B."/>
            <person name="Greenberg A.J."/>
            <person name="Griffiths-Jones S."/>
            <person name="Gross S."/>
            <person name="Guigo R."/>
            <person name="Gustafson E.A."/>
            <person name="Haerty W."/>
            <person name="Hahn M.W."/>
            <person name="Halligan D.L."/>
            <person name="Halpern A.L."/>
            <person name="Halter G.M."/>
            <person name="Han M.V."/>
            <person name="Heger A."/>
            <person name="Hillier L."/>
            <person name="Hinrichs A.S."/>
            <person name="Holmes I."/>
            <person name="Hoskins R.A."/>
            <person name="Hubisz M.J."/>
            <person name="Hultmark D."/>
            <person name="Huntley M.A."/>
            <person name="Jaffe D.B."/>
            <person name="Jagadeeshan S."/>
            <person name="Jeck W.R."/>
            <person name="Johnson J."/>
            <person name="Jones C.D."/>
            <person name="Jordan W.C."/>
            <person name="Karpen G.H."/>
            <person name="Kataoka E."/>
            <person name="Keightley P.D."/>
            <person name="Kheradpour P."/>
            <person name="Kirkness E.F."/>
            <person name="Koerich L.B."/>
            <person name="Kristiansen K."/>
            <person name="Kudrna D."/>
            <person name="Kulathinal R.J."/>
            <person name="Kumar S."/>
            <person name="Kwok R."/>
            <person name="Lander E."/>
            <person name="Langley C.H."/>
            <person name="Lapoint R."/>
            <person name="Lazzaro B.P."/>
            <person name="Lee S.J."/>
            <person name="Levesque L."/>
            <person name="Li R."/>
            <person name="Lin C.F."/>
            <person name="Lin M.F."/>
            <person name="Lindblad-Toh K."/>
            <person name="Llopart A."/>
            <person name="Long M."/>
            <person name="Low L."/>
            <person name="Lozovsky E."/>
            <person name="Lu J."/>
            <person name="Luo M."/>
            <person name="Machado C.A."/>
            <person name="Makalowski W."/>
            <person name="Marzo M."/>
            <person name="Matsuda M."/>
            <person name="Matzkin L."/>
            <person name="McAllister B."/>
            <person name="McBride C.S."/>
            <person name="McKernan B."/>
            <person name="McKernan K."/>
            <person name="Mendez-Lago M."/>
            <person name="Minx P."/>
            <person name="Mollenhauer M.U."/>
            <person name="Montooth K."/>
            <person name="Mount S.M."/>
            <person name="Mu X."/>
            <person name="Myers E."/>
            <person name="Negre B."/>
            <person name="Newfeld S."/>
            <person name="Nielsen R."/>
            <person name="Noor M.A."/>
            <person name="O'Grady P."/>
            <person name="Pachter L."/>
            <person name="Papaceit M."/>
            <person name="Parisi M.J."/>
            <person name="Parisi M."/>
            <person name="Parts L."/>
            <person name="Pedersen J.S."/>
            <person name="Pesole G."/>
            <person name="Phillippy A.M."/>
            <person name="Ponting C.P."/>
            <person name="Pop M."/>
            <person name="Porcelli D."/>
            <person name="Powell J.R."/>
            <person name="Prohaska S."/>
            <person name="Pruitt K."/>
            <person name="Puig M."/>
            <person name="Quesneville H."/>
            <person name="Ram K.R."/>
            <person name="Rand D."/>
            <person name="Rasmussen M.D."/>
            <person name="Reed L.K."/>
            <person name="Reenan R."/>
            <person name="Reily A."/>
            <person name="Remington K.A."/>
            <person name="Rieger T.T."/>
            <person name="Ritchie M.G."/>
            <person name="Robin C."/>
            <person name="Rogers Y.H."/>
            <person name="Rohde C."/>
            <person name="Rozas J."/>
            <person name="Rubenfield M.J."/>
            <person name="Ruiz A."/>
            <person name="Russo S."/>
            <person name="Salzberg S.L."/>
            <person name="Sanchez-Gracia A."/>
            <person name="Saranga D.J."/>
            <person name="Sato H."/>
            <person name="Schaeffer S.W."/>
            <person name="Schatz M.C."/>
            <person name="Schlenke T."/>
            <person name="Schwartz R."/>
            <person name="Segarra C."/>
            <person name="Singh R.S."/>
            <person name="Sirot L."/>
            <person name="Sirota M."/>
            <person name="Sisneros N.B."/>
            <person name="Smith C.D."/>
            <person name="Smith T.F."/>
            <person name="Spieth J."/>
            <person name="Stage D.E."/>
            <person name="Stark A."/>
            <person name="Stephan W."/>
            <person name="Strausberg R.L."/>
            <person name="Strempel S."/>
            <person name="Sturgill D."/>
            <person name="Sutton G."/>
            <person name="Sutton G.G."/>
            <person name="Tao W."/>
            <person name="Teichmann S."/>
            <person name="Tobari Y.N."/>
            <person name="Tomimura Y."/>
            <person name="Tsolas J.M."/>
            <person name="Valente V.L."/>
            <person name="Venter E."/>
            <person name="Venter J.C."/>
            <person name="Vicario S."/>
            <person name="Vieira F.G."/>
            <person name="Vilella A.J."/>
            <person name="Villasante A."/>
            <person name="Walenz B."/>
            <person name="Wang J."/>
            <person name="Wasserman M."/>
            <person name="Watts T."/>
            <person name="Wilson D."/>
            <person name="Wilson R.K."/>
            <person name="Wing R.A."/>
            <person name="Wolfner M.F."/>
            <person name="Wong A."/>
            <person name="Wong G.K."/>
            <person name="Wu C.I."/>
            <person name="Wu G."/>
            <person name="Yamamoto D."/>
            <person name="Yang H.P."/>
            <person name="Yang S.P."/>
            <person name="Yorke J.A."/>
            <person name="Yoshida K."/>
            <person name="Zdobnov E."/>
            <person name="Zhang P."/>
            <person name="Zhang Y."/>
            <person name="Zimin A.V."/>
            <person name="Baldwin J."/>
            <person name="Abdouelleil A."/>
            <person name="Abdulkadir J."/>
            <person name="Abebe A."/>
            <person name="Abera B."/>
            <person name="Abreu J."/>
            <person name="Acer S.C."/>
            <person name="Aftuck L."/>
            <person name="Alexander A."/>
            <person name="An P."/>
            <person name="Anderson E."/>
            <person name="Anderson S."/>
            <person name="Arachi H."/>
            <person name="Azer M."/>
            <person name="Bachantsang P."/>
            <person name="Barry A."/>
            <person name="Bayul T."/>
            <person name="Berlin A."/>
            <person name="Bessette D."/>
            <person name="Bloom T."/>
            <person name="Blye J."/>
            <person name="Boguslavskiy L."/>
            <person name="Bonnet C."/>
            <person name="Boukhgalter B."/>
            <person name="Bourzgui I."/>
            <person name="Brown A."/>
            <person name="Cahill P."/>
            <person name="Channer S."/>
            <person name="Cheshatsang Y."/>
            <person name="Chuda L."/>
            <person name="Citroen M."/>
            <person name="Collymore A."/>
            <person name="Cooke P."/>
            <person name="Costello M."/>
            <person name="D'Aco K."/>
            <person name="Daza R."/>
            <person name="De Haan G."/>
            <person name="DeGray S."/>
            <person name="DeMaso C."/>
            <person name="Dhargay N."/>
            <person name="Dooley K."/>
            <person name="Dooley E."/>
            <person name="Doricent M."/>
            <person name="Dorje P."/>
            <person name="Dorjee K."/>
            <person name="Dupes A."/>
            <person name="Elong R."/>
            <person name="Falk J."/>
            <person name="Farina A."/>
            <person name="Faro S."/>
            <person name="Ferguson D."/>
            <person name="Fisher S."/>
            <person name="Foley C.D."/>
            <person name="Franke A."/>
            <person name="Friedrich D."/>
            <person name="Gadbois L."/>
            <person name="Gearin G."/>
            <person name="Gearin C.R."/>
            <person name="Giannoukos G."/>
            <person name="Goode T."/>
            <person name="Graham J."/>
            <person name="Grandbois E."/>
            <person name="Grewal S."/>
            <person name="Gyaltsen K."/>
            <person name="Hafez N."/>
            <person name="Hagos B."/>
            <person name="Hall J."/>
            <person name="Henson C."/>
            <person name="Hollinger A."/>
            <person name="Honan T."/>
            <person name="Huard M.D."/>
            <person name="Hughes L."/>
            <person name="Hurhula B."/>
            <person name="Husby M.E."/>
            <person name="Kamat A."/>
            <person name="Kanga B."/>
            <person name="Kashin S."/>
            <person name="Khazanovich D."/>
            <person name="Kisner P."/>
            <person name="Lance K."/>
            <person name="Lara M."/>
            <person name="Lee W."/>
            <person name="Lennon N."/>
            <person name="Letendre F."/>
            <person name="LeVine R."/>
            <person name="Lipovsky A."/>
            <person name="Liu X."/>
            <person name="Liu J."/>
            <person name="Liu S."/>
            <person name="Lokyitsang T."/>
            <person name="Lokyitsang Y."/>
            <person name="Lubonja R."/>
            <person name="Lui A."/>
            <person name="MacDonald P."/>
            <person name="Magnisalis V."/>
            <person name="Maru K."/>
            <person name="Matthews C."/>
            <person name="McCusker W."/>
            <person name="McDonough S."/>
            <person name="Mehta T."/>
            <person name="Meldrim J."/>
            <person name="Meneus L."/>
            <person name="Mihai O."/>
            <person name="Mihalev A."/>
            <person name="Mihova T."/>
            <person name="Mittelman R."/>
            <person name="Mlenga V."/>
            <person name="Montmayeur A."/>
            <person name="Mulrain L."/>
            <person name="Navidi A."/>
            <person name="Naylor J."/>
            <person name="Negash T."/>
            <person name="Nguyen T."/>
            <person name="Nguyen N."/>
            <person name="Nicol R."/>
            <person name="Norbu C."/>
            <person name="Norbu N."/>
            <person name="Novod N."/>
            <person name="O'Neill B."/>
            <person name="Osman S."/>
            <person name="Markiewicz E."/>
            <person name="Oyono O.L."/>
            <person name="Patti C."/>
            <person name="Phunkhang P."/>
            <person name="Pierre F."/>
            <person name="Priest M."/>
            <person name="Raghuraman S."/>
            <person name="Rege F."/>
            <person name="Reyes R."/>
            <person name="Rise C."/>
            <person name="Rogov P."/>
            <person name="Ross K."/>
            <person name="Ryan E."/>
            <person name="Settipalli S."/>
            <person name="Shea T."/>
            <person name="Sherpa N."/>
            <person name="Shi L."/>
            <person name="Shih D."/>
            <person name="Sparrow T."/>
            <person name="Spaulding J."/>
            <person name="Stalker J."/>
            <person name="Stange-Thomann N."/>
            <person name="Stavropoulos S."/>
            <person name="Stone C."/>
            <person name="Strader C."/>
            <person name="Tesfaye S."/>
            <person name="Thomson T."/>
            <person name="Thoulutsang Y."/>
            <person name="Thoulutsang D."/>
            <person name="Topham K."/>
            <person name="Topping I."/>
            <person name="Tsamla T."/>
            <person name="Vassiliev H."/>
            <person name="Vo A."/>
            <person name="Wangchuk T."/>
            <person name="Wangdi T."/>
            <person name="Weiand M."/>
            <person name="Wilkinson J."/>
            <person name="Wilson A."/>
            <person name="Yadav S."/>
            <person name="Young G."/>
            <person name="Yu Q."/>
            <person name="Zembek L."/>
            <person name="Zhong D."/>
            <person name="Zimmer A."/>
            <person name="Zwirko Z."/>
            <person name="Jaffe D.B."/>
            <person name="Alvarez P."/>
            <person name="Brockman W."/>
            <person name="Butler J."/>
            <person name="Chin C."/>
            <person name="Gnerre S."/>
            <person name="Grabherr M."/>
            <person name="Kleber M."/>
            <person name="Mauceli E."/>
            <person name="MacCallum I."/>
        </authorList>
    </citation>
    <scope>NUCLEOTIDE SEQUENCE [LARGE SCALE GENOMIC DNA]</scope>
    <source>
        <strain evidence="2">Tucson 15287-2541.00</strain>
    </source>
</reference>
<accession>B4J517</accession>
<dbReference type="PhylomeDB" id="B4J517"/>
<dbReference type="STRING" id="7222.B4J517"/>
<dbReference type="EMBL" id="CH916367">
    <property type="protein sequence ID" value="EDW01723.1"/>
    <property type="molecule type" value="Genomic_DNA"/>
</dbReference>
<evidence type="ECO:0000313" key="1">
    <source>
        <dbReference type="EMBL" id="EDW01723.1"/>
    </source>
</evidence>
<dbReference type="Proteomes" id="UP000001070">
    <property type="component" value="Unassembled WGS sequence"/>
</dbReference>
<gene>
    <name evidence="1" type="primary">Dgri\GH20304</name>
    <name evidence="1" type="ORF">Dgri_GH20304</name>
</gene>
<dbReference type="PANTHER" id="PTHR33559:SF1">
    <property type="entry name" value="PROTEASOME ASSEMBLY CHAPERONE 4"/>
    <property type="match status" value="1"/>
</dbReference>
<dbReference type="HOGENOM" id="CLU_138031_2_1_1"/>
<dbReference type="KEGG" id="dgr:6559177"/>
<organism evidence="2">
    <name type="scientific">Drosophila grimshawi</name>
    <name type="common">Hawaiian fruit fly</name>
    <name type="synonym">Idiomyia grimshawi</name>
    <dbReference type="NCBI Taxonomy" id="7222"/>
    <lineage>
        <taxon>Eukaryota</taxon>
        <taxon>Metazoa</taxon>
        <taxon>Ecdysozoa</taxon>
        <taxon>Arthropoda</taxon>
        <taxon>Hexapoda</taxon>
        <taxon>Insecta</taxon>
        <taxon>Pterygota</taxon>
        <taxon>Neoptera</taxon>
        <taxon>Endopterygota</taxon>
        <taxon>Diptera</taxon>
        <taxon>Brachycera</taxon>
        <taxon>Muscomorpha</taxon>
        <taxon>Ephydroidea</taxon>
        <taxon>Drosophilidae</taxon>
        <taxon>Drosophila</taxon>
        <taxon>Hawaiian Drosophila</taxon>
    </lineage>
</organism>
<dbReference type="FunCoup" id="B4J517">
    <property type="interactions" value="2"/>
</dbReference>
<dbReference type="AlphaFoldDB" id="B4J517"/>